<name>A0AAD6Z5F8_9AGAR</name>
<keyword evidence="3" id="KW-1185">Reference proteome</keyword>
<dbReference type="EMBL" id="JARIHO010000086">
    <property type="protein sequence ID" value="KAJ7307965.1"/>
    <property type="molecule type" value="Genomic_DNA"/>
</dbReference>
<feature type="domain" description="DUF5648" evidence="1">
    <location>
        <begin position="90"/>
        <end position="223"/>
    </location>
</feature>
<proteinExistence type="predicted"/>
<organism evidence="2 3">
    <name type="scientific">Mycena albidolilacea</name>
    <dbReference type="NCBI Taxonomy" id="1033008"/>
    <lineage>
        <taxon>Eukaryota</taxon>
        <taxon>Fungi</taxon>
        <taxon>Dikarya</taxon>
        <taxon>Basidiomycota</taxon>
        <taxon>Agaricomycotina</taxon>
        <taxon>Agaricomycetes</taxon>
        <taxon>Agaricomycetidae</taxon>
        <taxon>Agaricales</taxon>
        <taxon>Marasmiineae</taxon>
        <taxon>Mycenaceae</taxon>
        <taxon>Mycena</taxon>
    </lineage>
</organism>
<dbReference type="Pfam" id="PF18885">
    <property type="entry name" value="DUF5648"/>
    <property type="match status" value="1"/>
</dbReference>
<comment type="caution">
    <text evidence="2">The sequence shown here is derived from an EMBL/GenBank/DDBJ whole genome shotgun (WGS) entry which is preliminary data.</text>
</comment>
<gene>
    <name evidence="2" type="ORF">DFH08DRAFT_757787</name>
</gene>
<feature type="non-terminal residue" evidence="2">
    <location>
        <position position="225"/>
    </location>
</feature>
<sequence>MGAFSVVGLIPRDNPRCRRSQFPIVPERKRRRRAPSFLREAVPYSRSSPTLLCPTDFGSNMASFAYILVFSLFAAEYAHAACADASQAVPLYRDWNPTVSDHFYTPNAAEAAAATGYTQEGPKALVFTTPVPGAVRLLRLYNAAPSDHFYTTNTTEAAGAVAGGYKLEDVNPIYVYPSALCGSVPLYRLFAGGVGDHFYTADAAERDGAEGSGWAYEWVAGYVFP</sequence>
<dbReference type="Proteomes" id="UP001218218">
    <property type="component" value="Unassembled WGS sequence"/>
</dbReference>
<evidence type="ECO:0000313" key="2">
    <source>
        <dbReference type="EMBL" id="KAJ7307965.1"/>
    </source>
</evidence>
<reference evidence="2" key="1">
    <citation type="submission" date="2023-03" db="EMBL/GenBank/DDBJ databases">
        <title>Massive genome expansion in bonnet fungi (Mycena s.s.) driven by repeated elements and novel gene families across ecological guilds.</title>
        <authorList>
            <consortium name="Lawrence Berkeley National Laboratory"/>
            <person name="Harder C.B."/>
            <person name="Miyauchi S."/>
            <person name="Viragh M."/>
            <person name="Kuo A."/>
            <person name="Thoen E."/>
            <person name="Andreopoulos B."/>
            <person name="Lu D."/>
            <person name="Skrede I."/>
            <person name="Drula E."/>
            <person name="Henrissat B."/>
            <person name="Morin E."/>
            <person name="Kohler A."/>
            <person name="Barry K."/>
            <person name="LaButti K."/>
            <person name="Morin E."/>
            <person name="Salamov A."/>
            <person name="Lipzen A."/>
            <person name="Mereny Z."/>
            <person name="Hegedus B."/>
            <person name="Baldrian P."/>
            <person name="Stursova M."/>
            <person name="Weitz H."/>
            <person name="Taylor A."/>
            <person name="Grigoriev I.V."/>
            <person name="Nagy L.G."/>
            <person name="Martin F."/>
            <person name="Kauserud H."/>
        </authorList>
    </citation>
    <scope>NUCLEOTIDE SEQUENCE</scope>
    <source>
        <strain evidence="2">CBHHK002</strain>
    </source>
</reference>
<dbReference type="AlphaFoldDB" id="A0AAD6Z5F8"/>
<accession>A0AAD6Z5F8</accession>
<dbReference type="InterPro" id="IPR043708">
    <property type="entry name" value="DUF5648"/>
</dbReference>
<evidence type="ECO:0000259" key="1">
    <source>
        <dbReference type="Pfam" id="PF18885"/>
    </source>
</evidence>
<protein>
    <recommendedName>
        <fullName evidence="1">DUF5648 domain-containing protein</fullName>
    </recommendedName>
</protein>
<evidence type="ECO:0000313" key="3">
    <source>
        <dbReference type="Proteomes" id="UP001218218"/>
    </source>
</evidence>